<evidence type="ECO:0000259" key="14">
    <source>
        <dbReference type="Pfam" id="PF17753"/>
    </source>
</evidence>
<dbReference type="Pfam" id="PF00703">
    <property type="entry name" value="Glyco_hydro_2"/>
    <property type="match status" value="1"/>
</dbReference>
<feature type="domain" description="Glycoside hydrolase family 2 immunoglobulin-like beta-sandwich" evidence="13">
    <location>
        <begin position="196"/>
        <end position="298"/>
    </location>
</feature>
<dbReference type="EMBL" id="JAPDHZ010000004">
    <property type="protein sequence ID" value="MDG0793076.1"/>
    <property type="molecule type" value="Genomic_DNA"/>
</dbReference>
<sequence length="814" mass="91452">MTTLLLNGSWELSNGRTGDRYQAAVPGFVQKDLMEQGVLANEFDTLFEPKIEWVEFDDWTYAREFALGEDELSRDAIELVLEGVDTYAEVTLNGQVLGSTENMFIAYRFDIKGIAQAQNKLSIRIASPTKTLKEKEAAFGEPLNLWNGIPARLFGRKAQYGYGWDWGAKVVTVGIHKPVSIEAYDVVRTDGLGYAITHLTDRKAIVNASFKLSAAGPEAVEAALRYRIFEGETVVAERTERVSLDPGAGAYEAALEISQPKRWYPLGHGEQALYRLEASVLDEGGEAVATMSRAVGLREIRIDMPYDKQGRKFIIQVNGIPVLCKGINWIPLKLFPNLDTKEEYEVEIERIAAANMNMIRVWGGGTYENHDFFDACDRLGVMVWQDFMFACGDYPDDDAFSALVRKEADYVISEFGSHPSIVLWCGNNENQVFVERSRARRLHGYGEKLYFEVLHDACAVDTLRPYWPSSPYSLTFDHTKLEGNYGDLHSWFVWGQTHPYEEYREVNGRFLSEFGMQSYPSTLLLNMVDPSCTLRDPKLDAMQKAPNGIQRLFYYTVGDYKLPASKDDFVYVNQLLQANALRFGVEHWVSRMPDTSGALIWQWSDLWPSISWALVDYAKVHKPSYFYMKRSFQSPNAYAKIAPGQDEAELYLIHDHGDFDGRIVIEFYDLDTDSVVQSVVNEVKGTGHRSTLVGTFSVAGFDPARTVVCVNLYQGDTRLAANTYLLGKPHQLALKPAAVQVTQETLANGDTRFALTTDAFAKDVALVDLPGTLSDNYFDLRAGEKREIVLKGGLPEGAKVKAACLNQVKTLDYV</sequence>
<dbReference type="Pfam" id="PF17786">
    <property type="entry name" value="Mannosidase_ig"/>
    <property type="match status" value="1"/>
</dbReference>
<dbReference type="EC" id="3.2.1.25" evidence="5"/>
<dbReference type="AlphaFoldDB" id="A0A9X4KJI3"/>
<dbReference type="GO" id="GO:0005975">
    <property type="term" value="P:carbohydrate metabolic process"/>
    <property type="evidence" value="ECO:0007669"/>
    <property type="project" value="InterPro"/>
</dbReference>
<evidence type="ECO:0000256" key="1">
    <source>
        <dbReference type="ARBA" id="ARBA00000829"/>
    </source>
</evidence>
<evidence type="ECO:0000256" key="12">
    <source>
        <dbReference type="ARBA" id="ARBA00041614"/>
    </source>
</evidence>
<dbReference type="InterPro" id="IPR013783">
    <property type="entry name" value="Ig-like_fold"/>
</dbReference>
<dbReference type="InterPro" id="IPR006102">
    <property type="entry name" value="Ig-like_GH2"/>
</dbReference>
<dbReference type="RefSeq" id="WP_277566917.1">
    <property type="nucleotide sequence ID" value="NZ_JAPDHZ010000004.1"/>
</dbReference>
<dbReference type="GO" id="GO:0006516">
    <property type="term" value="P:glycoprotein catabolic process"/>
    <property type="evidence" value="ECO:0007669"/>
    <property type="project" value="TreeGrafter"/>
</dbReference>
<dbReference type="InterPro" id="IPR041447">
    <property type="entry name" value="Mannosidase_ig"/>
</dbReference>
<evidence type="ECO:0000256" key="11">
    <source>
        <dbReference type="ARBA" id="ARBA00041069"/>
    </source>
</evidence>
<dbReference type="SUPFAM" id="SSF49303">
    <property type="entry name" value="beta-Galactosidase/glucuronidase domain"/>
    <property type="match status" value="2"/>
</dbReference>
<dbReference type="Gene3D" id="2.60.120.260">
    <property type="entry name" value="Galactose-binding domain-like"/>
    <property type="match status" value="1"/>
</dbReference>
<dbReference type="InterPro" id="IPR017853">
    <property type="entry name" value="GH"/>
</dbReference>
<evidence type="ECO:0000256" key="10">
    <source>
        <dbReference type="ARBA" id="ARBA00038429"/>
    </source>
</evidence>
<evidence type="ECO:0000256" key="3">
    <source>
        <dbReference type="ARBA" id="ARBA00004740"/>
    </source>
</evidence>
<dbReference type="InterPro" id="IPR041625">
    <property type="entry name" value="Beta-mannosidase_Ig"/>
</dbReference>
<evidence type="ECO:0000256" key="6">
    <source>
        <dbReference type="ARBA" id="ARBA00022525"/>
    </source>
</evidence>
<accession>A0A9X4KJI3</accession>
<keyword evidence="18" id="KW-1185">Reference proteome</keyword>
<reference evidence="17 18" key="1">
    <citation type="submission" date="2022-10" db="EMBL/GenBank/DDBJ databases">
        <title>Comparative genomic analysis of Cohnella hashimotonis sp. nov., isolated from the International Space Station.</title>
        <authorList>
            <person name="Simpson A."/>
            <person name="Venkateswaran K."/>
        </authorList>
    </citation>
    <scope>NUCLEOTIDE SEQUENCE [LARGE SCALE GENOMIC DNA]</scope>
    <source>
        <strain evidence="17 18">DSM 18997</strain>
    </source>
</reference>
<protein>
    <recommendedName>
        <fullName evidence="11">Beta-mannosidase B</fullName>
        <ecNumber evidence="5">3.2.1.25</ecNumber>
    </recommendedName>
    <alternativeName>
        <fullName evidence="12">Mannanase B</fullName>
    </alternativeName>
</protein>
<evidence type="ECO:0000259" key="15">
    <source>
        <dbReference type="Pfam" id="PF17786"/>
    </source>
</evidence>
<feature type="domain" description="Beta-mannosidase-like galactose-binding" evidence="16">
    <location>
        <begin position="10"/>
        <end position="177"/>
    </location>
</feature>
<dbReference type="PANTHER" id="PTHR43730">
    <property type="entry name" value="BETA-MANNOSIDASE"/>
    <property type="match status" value="1"/>
</dbReference>
<dbReference type="SUPFAM" id="SSF51445">
    <property type="entry name" value="(Trans)glycosidases"/>
    <property type="match status" value="1"/>
</dbReference>
<dbReference type="Pfam" id="PF17753">
    <property type="entry name" value="Ig_mannosidase"/>
    <property type="match status" value="1"/>
</dbReference>
<dbReference type="InterPro" id="IPR054593">
    <property type="entry name" value="Beta-mannosidase-like_N2"/>
</dbReference>
<dbReference type="InterPro" id="IPR008979">
    <property type="entry name" value="Galactose-bd-like_sf"/>
</dbReference>
<gene>
    <name evidence="17" type="ORF">OMP38_21120</name>
</gene>
<dbReference type="Proteomes" id="UP001153387">
    <property type="component" value="Unassembled WGS sequence"/>
</dbReference>
<feature type="domain" description="Mannosidase Ig/CBM-like" evidence="15">
    <location>
        <begin position="657"/>
        <end position="729"/>
    </location>
</feature>
<proteinExistence type="inferred from homology"/>
<dbReference type="InterPro" id="IPR050887">
    <property type="entry name" value="Beta-mannosidase_GH2"/>
</dbReference>
<evidence type="ECO:0000256" key="9">
    <source>
        <dbReference type="ARBA" id="ARBA00023295"/>
    </source>
</evidence>
<name>A0A9X4KJI3_9BACL</name>
<dbReference type="GO" id="GO:0004567">
    <property type="term" value="F:beta-mannosidase activity"/>
    <property type="evidence" value="ECO:0007669"/>
    <property type="project" value="UniProtKB-EC"/>
</dbReference>
<dbReference type="SUPFAM" id="SSF49785">
    <property type="entry name" value="Galactose-binding domain-like"/>
    <property type="match status" value="1"/>
</dbReference>
<dbReference type="Pfam" id="PF22666">
    <property type="entry name" value="Glyco_hydro_2_N2"/>
    <property type="match status" value="1"/>
</dbReference>
<comment type="subcellular location">
    <subcellularLocation>
        <location evidence="2">Secreted</location>
    </subcellularLocation>
</comment>
<organism evidence="17 18">
    <name type="scientific">Cohnella ginsengisoli</name>
    <dbReference type="NCBI Taxonomy" id="425004"/>
    <lineage>
        <taxon>Bacteria</taxon>
        <taxon>Bacillati</taxon>
        <taxon>Bacillota</taxon>
        <taxon>Bacilli</taxon>
        <taxon>Bacillales</taxon>
        <taxon>Paenibacillaceae</taxon>
        <taxon>Cohnella</taxon>
    </lineage>
</organism>
<keyword evidence="9" id="KW-0326">Glycosidase</keyword>
<dbReference type="Gene3D" id="3.20.20.80">
    <property type="entry name" value="Glycosidases"/>
    <property type="match status" value="1"/>
</dbReference>
<dbReference type="PANTHER" id="PTHR43730:SF1">
    <property type="entry name" value="BETA-MANNOSIDASE"/>
    <property type="match status" value="1"/>
</dbReference>
<comment type="similarity">
    <text evidence="10">Belongs to the glycosyl hydrolase 2 family. Beta-mannosidase B subfamily.</text>
</comment>
<evidence type="ECO:0000259" key="16">
    <source>
        <dbReference type="Pfam" id="PF22666"/>
    </source>
</evidence>
<dbReference type="InterPro" id="IPR036156">
    <property type="entry name" value="Beta-gal/glucu_dom_sf"/>
</dbReference>
<comment type="caution">
    <text evidence="17">The sequence shown here is derived from an EMBL/GenBank/DDBJ whole genome shotgun (WGS) entry which is preliminary data.</text>
</comment>
<feature type="domain" description="Beta-mannosidase Ig-fold" evidence="14">
    <location>
        <begin position="739"/>
        <end position="792"/>
    </location>
</feature>
<comment type="catalytic activity">
    <reaction evidence="1">
        <text>Hydrolysis of terminal, non-reducing beta-D-mannose residues in beta-D-mannosides.</text>
        <dbReference type="EC" id="3.2.1.25"/>
    </reaction>
</comment>
<evidence type="ECO:0000256" key="4">
    <source>
        <dbReference type="ARBA" id="ARBA00011738"/>
    </source>
</evidence>
<comment type="pathway">
    <text evidence="3">Glycan metabolism; N-glycan degradation.</text>
</comment>
<evidence type="ECO:0000313" key="18">
    <source>
        <dbReference type="Proteomes" id="UP001153387"/>
    </source>
</evidence>
<keyword evidence="8" id="KW-0325">Glycoprotein</keyword>
<evidence type="ECO:0000256" key="2">
    <source>
        <dbReference type="ARBA" id="ARBA00004613"/>
    </source>
</evidence>
<evidence type="ECO:0000256" key="8">
    <source>
        <dbReference type="ARBA" id="ARBA00023180"/>
    </source>
</evidence>
<dbReference type="Gene3D" id="2.60.40.10">
    <property type="entry name" value="Immunoglobulins"/>
    <property type="match status" value="2"/>
</dbReference>
<evidence type="ECO:0000259" key="13">
    <source>
        <dbReference type="Pfam" id="PF00703"/>
    </source>
</evidence>
<keyword evidence="6" id="KW-0964">Secreted</keyword>
<comment type="subunit">
    <text evidence="4">Homodimer.</text>
</comment>
<evidence type="ECO:0000256" key="5">
    <source>
        <dbReference type="ARBA" id="ARBA00012754"/>
    </source>
</evidence>
<evidence type="ECO:0000313" key="17">
    <source>
        <dbReference type="EMBL" id="MDG0793076.1"/>
    </source>
</evidence>
<evidence type="ECO:0000256" key="7">
    <source>
        <dbReference type="ARBA" id="ARBA00022801"/>
    </source>
</evidence>
<keyword evidence="7" id="KW-0378">Hydrolase</keyword>
<dbReference type="FunFam" id="3.20.20.80:FF:000050">
    <property type="entry name" value="Beta-mannosidase B"/>
    <property type="match status" value="1"/>
</dbReference>